<dbReference type="OrthoDB" id="10256524at2759"/>
<dbReference type="RefSeq" id="XP_013902191.1">
    <property type="nucleotide sequence ID" value="XM_014046737.1"/>
</dbReference>
<dbReference type="SUPFAM" id="SSF52743">
    <property type="entry name" value="Subtilisin-like"/>
    <property type="match status" value="1"/>
</dbReference>
<dbReference type="EMBL" id="KK100900">
    <property type="protein sequence ID" value="KIZ03172.1"/>
    <property type="molecule type" value="Genomic_DNA"/>
</dbReference>
<feature type="domain" description="Peptidase S8/S53" evidence="6">
    <location>
        <begin position="27"/>
        <end position="187"/>
    </location>
</feature>
<evidence type="ECO:0000256" key="2">
    <source>
        <dbReference type="ARBA" id="ARBA00022670"/>
    </source>
</evidence>
<dbReference type="PROSITE" id="PS00138">
    <property type="entry name" value="SUBTILASE_SER"/>
    <property type="match status" value="1"/>
</dbReference>
<dbReference type="GO" id="GO:0004252">
    <property type="term" value="F:serine-type endopeptidase activity"/>
    <property type="evidence" value="ECO:0007669"/>
    <property type="project" value="UniProtKB-UniRule"/>
</dbReference>
<sequence>MLAQSLPLISQPAAAAKGYLGGPECDIAVLDTGADFTVPELGACKAAGDPGCRVVYAADMTAVNDGVRDDSSLHGTNVASIAASVAPRSRIIALDIFDKDGFTYDSIVVNAINWLIESKRNGAFPNTCVINLSLGDDGVWPTPCGLTSTEAVYEAAFSEARAAGMLPVVAAGNAGTTAGLASPACAPYMSLYAPGALITAGGKTYGGTSQATPHVAGAVAVLKAAVPSATLDQIVTALRETGKPIRVPRQTYVKPRLNLEAAVEFLKGTPLPRDTDPPSDATLTLTPVIGADGEAATLQVLAQLTSADPSGIAIACLSNAPLASSEACSPYRPYTAAGLTWTLADGADGSRTVYAWAADAAGNFAPSPATASISVKRTPRLEILAGDSNVTRWRNLTLSVMVPAASSTTEMCITDRDSAKSAADCKASQWAPYSPIYNFKFSSGRQGVKALKLFIRDKPAVGAVTAAVVARVEAGAASILFDSAAPSMPGTVKLKANATSSSIAVSFVPAARDVGTGIASYLLVMREGSRPPSRCSTFDASPSSSTSSTFLRPPGGWVAGAVLERVFEGLPPRTRFGFRVCAVDGAGNIATGRVKYASTSKAL</sequence>
<dbReference type="PANTHER" id="PTHR43806:SF11">
    <property type="entry name" value="CEREVISIN-RELATED"/>
    <property type="match status" value="1"/>
</dbReference>
<dbReference type="Gene3D" id="2.60.40.10">
    <property type="entry name" value="Immunoglobulins"/>
    <property type="match status" value="1"/>
</dbReference>
<dbReference type="PANTHER" id="PTHR43806">
    <property type="entry name" value="PEPTIDASE S8"/>
    <property type="match status" value="1"/>
</dbReference>
<accession>A0A0D2MS16</accession>
<dbReference type="Pfam" id="PF00082">
    <property type="entry name" value="Peptidase_S8"/>
    <property type="match status" value="2"/>
</dbReference>
<dbReference type="CDD" id="cd00306">
    <property type="entry name" value="Peptidases_S8_S53"/>
    <property type="match status" value="1"/>
</dbReference>
<dbReference type="InterPro" id="IPR013783">
    <property type="entry name" value="Ig-like_fold"/>
</dbReference>
<dbReference type="GO" id="GO:0006508">
    <property type="term" value="P:proteolysis"/>
    <property type="evidence" value="ECO:0007669"/>
    <property type="project" value="UniProtKB-KW"/>
</dbReference>
<feature type="domain" description="Peptidase S8/S53" evidence="6">
    <location>
        <begin position="203"/>
        <end position="241"/>
    </location>
</feature>
<dbReference type="InterPro" id="IPR023828">
    <property type="entry name" value="Peptidase_S8_Ser-AS"/>
</dbReference>
<evidence type="ECO:0000256" key="4">
    <source>
        <dbReference type="ARBA" id="ARBA00022825"/>
    </source>
</evidence>
<feature type="active site" description="Charge relay system" evidence="5">
    <location>
        <position position="74"/>
    </location>
</feature>
<dbReference type="Proteomes" id="UP000054498">
    <property type="component" value="Unassembled WGS sequence"/>
</dbReference>
<keyword evidence="4 5" id="KW-0720">Serine protease</keyword>
<dbReference type="PROSITE" id="PS51892">
    <property type="entry name" value="SUBTILASE"/>
    <property type="match status" value="1"/>
</dbReference>
<keyword evidence="3 5" id="KW-0378">Hydrolase</keyword>
<dbReference type="InterPro" id="IPR015500">
    <property type="entry name" value="Peptidase_S8_subtilisin-rel"/>
</dbReference>
<evidence type="ECO:0000256" key="5">
    <source>
        <dbReference type="PROSITE-ProRule" id="PRU01240"/>
    </source>
</evidence>
<dbReference type="InterPro" id="IPR000209">
    <property type="entry name" value="Peptidase_S8/S53_dom"/>
</dbReference>
<dbReference type="InterPro" id="IPR036116">
    <property type="entry name" value="FN3_sf"/>
</dbReference>
<evidence type="ECO:0000259" key="6">
    <source>
        <dbReference type="Pfam" id="PF00082"/>
    </source>
</evidence>
<evidence type="ECO:0000256" key="1">
    <source>
        <dbReference type="ARBA" id="ARBA00011073"/>
    </source>
</evidence>
<dbReference type="SUPFAM" id="SSF49265">
    <property type="entry name" value="Fibronectin type III"/>
    <property type="match status" value="1"/>
</dbReference>
<dbReference type="Gene3D" id="3.40.50.200">
    <property type="entry name" value="Peptidase S8/S53 domain"/>
    <property type="match status" value="1"/>
</dbReference>
<comment type="similarity">
    <text evidence="1 5">Belongs to the peptidase S8 family.</text>
</comment>
<dbReference type="InterPro" id="IPR050131">
    <property type="entry name" value="Peptidase_S8_subtilisin-like"/>
</dbReference>
<evidence type="ECO:0000313" key="7">
    <source>
        <dbReference type="EMBL" id="KIZ03172.1"/>
    </source>
</evidence>
<keyword evidence="8" id="KW-1185">Reference proteome</keyword>
<keyword evidence="2 5" id="KW-0645">Protease</keyword>
<proteinExistence type="inferred from homology"/>
<feature type="active site" description="Charge relay system" evidence="5">
    <location>
        <position position="209"/>
    </location>
</feature>
<dbReference type="InterPro" id="IPR036852">
    <property type="entry name" value="Peptidase_S8/S53_dom_sf"/>
</dbReference>
<evidence type="ECO:0000313" key="8">
    <source>
        <dbReference type="Proteomes" id="UP000054498"/>
    </source>
</evidence>
<evidence type="ECO:0000256" key="3">
    <source>
        <dbReference type="ARBA" id="ARBA00022801"/>
    </source>
</evidence>
<name>A0A0D2MS16_9CHLO</name>
<dbReference type="AlphaFoldDB" id="A0A0D2MS16"/>
<reference evidence="7 8" key="1">
    <citation type="journal article" date="2013" name="BMC Genomics">
        <title>Reconstruction of the lipid metabolism for the microalga Monoraphidium neglectum from its genome sequence reveals characteristics suitable for biofuel production.</title>
        <authorList>
            <person name="Bogen C."/>
            <person name="Al-Dilaimi A."/>
            <person name="Albersmeier A."/>
            <person name="Wichmann J."/>
            <person name="Grundmann M."/>
            <person name="Rupp O."/>
            <person name="Lauersen K.J."/>
            <person name="Blifernez-Klassen O."/>
            <person name="Kalinowski J."/>
            <person name="Goesmann A."/>
            <person name="Mussgnug J.H."/>
            <person name="Kruse O."/>
        </authorList>
    </citation>
    <scope>NUCLEOTIDE SEQUENCE [LARGE SCALE GENOMIC DNA]</scope>
    <source>
        <strain evidence="7 8">SAG 48.87</strain>
    </source>
</reference>
<dbReference type="PRINTS" id="PR00723">
    <property type="entry name" value="SUBTILISIN"/>
</dbReference>
<organism evidence="7 8">
    <name type="scientific">Monoraphidium neglectum</name>
    <dbReference type="NCBI Taxonomy" id="145388"/>
    <lineage>
        <taxon>Eukaryota</taxon>
        <taxon>Viridiplantae</taxon>
        <taxon>Chlorophyta</taxon>
        <taxon>core chlorophytes</taxon>
        <taxon>Chlorophyceae</taxon>
        <taxon>CS clade</taxon>
        <taxon>Sphaeropleales</taxon>
        <taxon>Selenastraceae</taxon>
        <taxon>Monoraphidium</taxon>
    </lineage>
</organism>
<dbReference type="GeneID" id="25737664"/>
<gene>
    <name evidence="7" type="ORF">MNEG_4787</name>
</gene>
<protein>
    <submittedName>
        <fullName evidence="7">Peptidase S8/S53 subtilisin kexin sedolisin</fullName>
    </submittedName>
</protein>
<feature type="active site" description="Charge relay system" evidence="5">
    <location>
        <position position="31"/>
    </location>
</feature>
<dbReference type="KEGG" id="mng:MNEG_4787"/>